<dbReference type="InterPro" id="IPR003597">
    <property type="entry name" value="Ig_C1-set"/>
</dbReference>
<sequence length="551" mass="63156">MKTCLLLLIGIQLVYAGKHSLQYIHFSVFGGTDFPEFTAVGRFDDEQFDYFDSNIMKDVPKTEWIRQNVGADYWDMHKERRIVWVHRIRNDIQILKDRFNQSESTGVYTYQIMYGCEWDDQTGETNAFEQHGYDGEDFISLDLKELRFISPVQQGIPTVQKWNNDKSKLDYVKNYYSTECIDWLKKYVQYGKSSLEKTVSPQVSLLQKDPSSPVACHATGFYPGGVTINWQKNGQDHDEDVDLGEIVPSENGTFQVMSKLNVKPEEWKKNEYECVVEHKSRTTRSVLTEDNVITNYGSNSSESLPIIPIIIGAVAAVLLVVIGVAGYCVYQKRNGFRPVLRTGTRRSRDGGYPMTVVLDESWIQDEPPGNPRPLLRTVTLPVDEILGATAPRARIKDSPDGIRRTTVNDPGRRWGRNLGRQRREEDMFELGLVENRMDPERCGQLEPEETIYNHGYTGVASTTEAQLPQVQLQTAALTEGAIKRLSVTCYTALTQRAGRPICTAELPAQIKSVRSKTILLTLKHQHLPRNQQRKRRRVDGERWRLWKENRQ</sequence>
<comment type="similarity">
    <text evidence="3">Belongs to the MHC class I family.</text>
</comment>
<dbReference type="FunFam" id="3.30.500.10:FF:000001">
    <property type="entry name" value="H-2 class I histocompatibility antigen, alpha chain"/>
    <property type="match status" value="1"/>
</dbReference>
<organism evidence="8 9">
    <name type="scientific">Labeo rohita</name>
    <name type="common">Indian major carp</name>
    <name type="synonym">Cyprinus rohita</name>
    <dbReference type="NCBI Taxonomy" id="84645"/>
    <lineage>
        <taxon>Eukaryota</taxon>
        <taxon>Metazoa</taxon>
        <taxon>Chordata</taxon>
        <taxon>Craniata</taxon>
        <taxon>Vertebrata</taxon>
        <taxon>Euteleostomi</taxon>
        <taxon>Actinopterygii</taxon>
        <taxon>Neopterygii</taxon>
        <taxon>Teleostei</taxon>
        <taxon>Ostariophysi</taxon>
        <taxon>Cypriniformes</taxon>
        <taxon>Cyprinidae</taxon>
        <taxon>Labeoninae</taxon>
        <taxon>Labeonini</taxon>
        <taxon>Labeo</taxon>
    </lineage>
</organism>
<dbReference type="SMART" id="SM00407">
    <property type="entry name" value="IGc1"/>
    <property type="match status" value="1"/>
</dbReference>
<feature type="region of interest" description="Disordered" evidence="4">
    <location>
        <begin position="395"/>
        <end position="416"/>
    </location>
</feature>
<feature type="transmembrane region" description="Helical" evidence="5">
    <location>
        <begin position="306"/>
        <end position="330"/>
    </location>
</feature>
<dbReference type="InterPro" id="IPR007110">
    <property type="entry name" value="Ig-like_dom"/>
</dbReference>
<evidence type="ECO:0000256" key="1">
    <source>
        <dbReference type="ARBA" id="ARBA00023180"/>
    </source>
</evidence>
<dbReference type="Gene3D" id="2.60.40.10">
    <property type="entry name" value="Immunoglobulins"/>
    <property type="match status" value="1"/>
</dbReference>
<dbReference type="InterPro" id="IPR011161">
    <property type="entry name" value="MHC_I-like_Ag-recog"/>
</dbReference>
<dbReference type="Pfam" id="PF07654">
    <property type="entry name" value="C1-set"/>
    <property type="match status" value="1"/>
</dbReference>
<evidence type="ECO:0000256" key="2">
    <source>
        <dbReference type="ARBA" id="ARBA00023319"/>
    </source>
</evidence>
<evidence type="ECO:0000256" key="3">
    <source>
        <dbReference type="RuleBase" id="RU004439"/>
    </source>
</evidence>
<dbReference type="Proteomes" id="UP000290572">
    <property type="component" value="Unassembled WGS sequence"/>
</dbReference>
<proteinExistence type="inferred from homology"/>
<evidence type="ECO:0000259" key="7">
    <source>
        <dbReference type="PROSITE" id="PS50835"/>
    </source>
</evidence>
<keyword evidence="5" id="KW-0812">Transmembrane</keyword>
<keyword evidence="9" id="KW-1185">Reference proteome</keyword>
<accession>A0A498N610</accession>
<dbReference type="InterPro" id="IPR003006">
    <property type="entry name" value="Ig/MHC_CS"/>
</dbReference>
<keyword evidence="2" id="KW-0393">Immunoglobulin domain</keyword>
<dbReference type="InterPro" id="IPR037055">
    <property type="entry name" value="MHC_I-like_Ag-recog_sf"/>
</dbReference>
<keyword evidence="5" id="KW-0472">Membrane</keyword>
<dbReference type="PANTHER" id="PTHR16675:SF237">
    <property type="entry name" value="MHC CLASS I ANTIGEN TRANSCRIPT VARIANT 1-RELATED"/>
    <property type="match status" value="1"/>
</dbReference>
<keyword evidence="1" id="KW-0325">Glycoprotein</keyword>
<keyword evidence="6" id="KW-0732">Signal</keyword>
<dbReference type="InterPro" id="IPR050208">
    <property type="entry name" value="MHC_class-I_related"/>
</dbReference>
<keyword evidence="5" id="KW-1133">Transmembrane helix</keyword>
<evidence type="ECO:0000313" key="9">
    <source>
        <dbReference type="Proteomes" id="UP000290572"/>
    </source>
</evidence>
<protein>
    <submittedName>
        <fullName evidence="8">MHC class I alpha chain</fullName>
    </submittedName>
</protein>
<feature type="signal peptide" evidence="6">
    <location>
        <begin position="1"/>
        <end position="16"/>
    </location>
</feature>
<dbReference type="SUPFAM" id="SSF54452">
    <property type="entry name" value="MHC antigen-recognition domain"/>
    <property type="match status" value="1"/>
</dbReference>
<evidence type="ECO:0000313" key="8">
    <source>
        <dbReference type="EMBL" id="RXN24355.1"/>
    </source>
</evidence>
<dbReference type="InterPro" id="IPR036179">
    <property type="entry name" value="Ig-like_dom_sf"/>
</dbReference>
<dbReference type="PROSITE" id="PS50835">
    <property type="entry name" value="IG_LIKE"/>
    <property type="match status" value="1"/>
</dbReference>
<dbReference type="EMBL" id="QBIY01012543">
    <property type="protein sequence ID" value="RXN24355.1"/>
    <property type="molecule type" value="Genomic_DNA"/>
</dbReference>
<dbReference type="Pfam" id="PF00129">
    <property type="entry name" value="MHC_I"/>
    <property type="match status" value="1"/>
</dbReference>
<dbReference type="SUPFAM" id="SSF48726">
    <property type="entry name" value="Immunoglobulin"/>
    <property type="match status" value="1"/>
</dbReference>
<gene>
    <name evidence="8" type="ORF">ROHU_022277</name>
</gene>
<dbReference type="PRINTS" id="PR01638">
    <property type="entry name" value="MHCCLASSI"/>
</dbReference>
<name>A0A498N610_LABRO</name>
<dbReference type="GO" id="GO:0006955">
    <property type="term" value="P:immune response"/>
    <property type="evidence" value="ECO:0007669"/>
    <property type="project" value="TreeGrafter"/>
</dbReference>
<dbReference type="InterPro" id="IPR013783">
    <property type="entry name" value="Ig-like_fold"/>
</dbReference>
<feature type="chain" id="PRO_5019733422" evidence="6">
    <location>
        <begin position="17"/>
        <end position="551"/>
    </location>
</feature>
<dbReference type="AlphaFoldDB" id="A0A498N610"/>
<feature type="domain" description="Ig-like" evidence="7">
    <location>
        <begin position="201"/>
        <end position="294"/>
    </location>
</feature>
<reference evidence="8 9" key="1">
    <citation type="submission" date="2018-03" db="EMBL/GenBank/DDBJ databases">
        <title>Draft genome sequence of Rohu Carp (Labeo rohita).</title>
        <authorList>
            <person name="Das P."/>
            <person name="Kushwaha B."/>
            <person name="Joshi C.G."/>
            <person name="Kumar D."/>
            <person name="Nagpure N.S."/>
            <person name="Sahoo L."/>
            <person name="Das S.P."/>
            <person name="Bit A."/>
            <person name="Patnaik S."/>
            <person name="Meher P.K."/>
            <person name="Jayasankar P."/>
            <person name="Koringa P.G."/>
            <person name="Patel N.V."/>
            <person name="Hinsu A.T."/>
            <person name="Kumar R."/>
            <person name="Pandey M."/>
            <person name="Agarwal S."/>
            <person name="Srivastava S."/>
            <person name="Singh M."/>
            <person name="Iquebal M.A."/>
            <person name="Jaiswal S."/>
            <person name="Angadi U.B."/>
            <person name="Kumar N."/>
            <person name="Raza M."/>
            <person name="Shah T.M."/>
            <person name="Rai A."/>
            <person name="Jena J.K."/>
        </authorList>
    </citation>
    <scope>NUCLEOTIDE SEQUENCE [LARGE SCALE GENOMIC DNA]</scope>
    <source>
        <strain evidence="8">DASCIFA01</strain>
        <tissue evidence="8">Testis</tissue>
    </source>
</reference>
<evidence type="ECO:0000256" key="6">
    <source>
        <dbReference type="SAM" id="SignalP"/>
    </source>
</evidence>
<dbReference type="InterPro" id="IPR011162">
    <property type="entry name" value="MHC_I/II-like_Ag-recog"/>
</dbReference>
<dbReference type="GO" id="GO:0009897">
    <property type="term" value="C:external side of plasma membrane"/>
    <property type="evidence" value="ECO:0007669"/>
    <property type="project" value="TreeGrafter"/>
</dbReference>
<comment type="caution">
    <text evidence="8">The sequence shown here is derived from an EMBL/GenBank/DDBJ whole genome shotgun (WGS) entry which is preliminary data.</text>
</comment>
<dbReference type="PROSITE" id="PS00290">
    <property type="entry name" value="IG_MHC"/>
    <property type="match status" value="1"/>
</dbReference>
<evidence type="ECO:0000256" key="4">
    <source>
        <dbReference type="SAM" id="MobiDB-lite"/>
    </source>
</evidence>
<dbReference type="Gene3D" id="3.30.500.10">
    <property type="entry name" value="MHC class I-like antigen recognition-like"/>
    <property type="match status" value="1"/>
</dbReference>
<dbReference type="PANTHER" id="PTHR16675">
    <property type="entry name" value="MHC CLASS I-RELATED"/>
    <property type="match status" value="1"/>
</dbReference>
<dbReference type="GO" id="GO:0005615">
    <property type="term" value="C:extracellular space"/>
    <property type="evidence" value="ECO:0007669"/>
    <property type="project" value="TreeGrafter"/>
</dbReference>
<dbReference type="InterPro" id="IPR001039">
    <property type="entry name" value="MHC_I_a_a1/a2"/>
</dbReference>
<evidence type="ECO:0000256" key="5">
    <source>
        <dbReference type="SAM" id="Phobius"/>
    </source>
</evidence>